<dbReference type="PDB" id="9J2F">
    <property type="method" value="EM"/>
    <property type="resolution" value="2.20 A"/>
    <property type="chains" value="3/6/9/A/D/I/N/Q/T/W/Z/b/e/h/k/n/q=1-69"/>
</dbReference>
<evidence type="ECO:0000256" key="5">
    <source>
        <dbReference type="ARBA" id="ARBA00022549"/>
    </source>
</evidence>
<dbReference type="GO" id="GO:0019866">
    <property type="term" value="C:organelle inner membrane"/>
    <property type="evidence" value="ECO:0007669"/>
    <property type="project" value="InterPro"/>
</dbReference>
<keyword evidence="5" id="KW-0042">Antenna complex</keyword>
<evidence type="ECO:0000313" key="17">
    <source>
        <dbReference type="Proteomes" id="UP000266934"/>
    </source>
</evidence>
<dbReference type="Proteomes" id="UP000266934">
    <property type="component" value="Chromosome"/>
</dbReference>
<sequence length="69" mass="7827">MANENPRSASWKLWLILDPRRVLTALFIYLTVIALLIHFGLLSTNRLNWWEFQRGLPAASLVVVPPAVG</sequence>
<dbReference type="GO" id="GO:0030077">
    <property type="term" value="C:plasma membrane light-harvesting complex"/>
    <property type="evidence" value="ECO:0007669"/>
    <property type="project" value="InterPro"/>
</dbReference>
<dbReference type="SUPFAM" id="SSF56918">
    <property type="entry name" value="Light-harvesting complex subunits"/>
    <property type="match status" value="1"/>
</dbReference>
<dbReference type="InterPro" id="IPR002361">
    <property type="entry name" value="Antenna_alpha_CS"/>
</dbReference>
<keyword evidence="11" id="KW-0157">Chromophore</keyword>
<evidence type="ECO:0000259" key="15">
    <source>
        <dbReference type="Pfam" id="PF00556"/>
    </source>
</evidence>
<dbReference type="Gene3D" id="4.10.220.20">
    <property type="entry name" value="Light-harvesting complex"/>
    <property type="match status" value="1"/>
</dbReference>
<dbReference type="EMBL" id="AP018907">
    <property type="protein sequence ID" value="BBF91554.1"/>
    <property type="molecule type" value="Genomic_DNA"/>
</dbReference>
<dbReference type="GO" id="GO:0019684">
    <property type="term" value="P:photosynthesis, light reaction"/>
    <property type="evidence" value="ECO:0007669"/>
    <property type="project" value="InterPro"/>
</dbReference>
<evidence type="ECO:0000256" key="7">
    <source>
        <dbReference type="ARBA" id="ARBA00022723"/>
    </source>
</evidence>
<evidence type="ECO:0000256" key="2">
    <source>
        <dbReference type="ARBA" id="ARBA00004249"/>
    </source>
</evidence>
<proteinExistence type="evidence at protein level"/>
<evidence type="ECO:0007829" key="18">
    <source>
        <dbReference type="PDB" id="9J2F"/>
    </source>
</evidence>
<feature type="binding site" evidence="18">
    <location>
        <position position="43"/>
    </location>
    <ligand>
        <name>Mg(2+)</name>
        <dbReference type="ChEBI" id="CHEBI:18420"/>
    </ligand>
</feature>
<keyword evidence="7 18" id="KW-0479">Metal-binding</keyword>
<evidence type="ECO:0000256" key="9">
    <source>
        <dbReference type="ARBA" id="ARBA00022956"/>
    </source>
</evidence>
<keyword evidence="10 14" id="KW-1133">Transmembrane helix</keyword>
<name>A0A348FW71_9HYPH</name>
<evidence type="ECO:0000256" key="3">
    <source>
        <dbReference type="ARBA" id="ARBA00022475"/>
    </source>
</evidence>
<dbReference type="InterPro" id="IPR035889">
    <property type="entry name" value="Light-harvesting_complex"/>
</dbReference>
<evidence type="ECO:0000256" key="4">
    <source>
        <dbReference type="ARBA" id="ARBA00022494"/>
    </source>
</evidence>
<comment type="function">
    <text evidence="1">Antenna complexes are light-harvesting systems, which transfer the excitation energy to the reaction centers.</text>
</comment>
<dbReference type="EMDB" id="EMD-61095"/>
<dbReference type="PRINTS" id="PR00673">
    <property type="entry name" value="LIGHTHARVSTA"/>
</dbReference>
<keyword evidence="3" id="KW-1003">Cell membrane</keyword>
<dbReference type="RefSeq" id="WP_126396862.1">
    <property type="nucleotide sequence ID" value="NZ_AP018907.1"/>
</dbReference>
<dbReference type="Pfam" id="PF00556">
    <property type="entry name" value="LHC"/>
    <property type="match status" value="1"/>
</dbReference>
<keyword evidence="9" id="KW-0076">Bacteriochlorophyll</keyword>
<dbReference type="NCBIfam" id="NF040861">
    <property type="entry name" value="pufA_517_ASD"/>
    <property type="match status" value="1"/>
</dbReference>
<evidence type="ECO:0000313" key="16">
    <source>
        <dbReference type="EMBL" id="BBF91554.1"/>
    </source>
</evidence>
<keyword evidence="17" id="KW-1185">Reference proteome</keyword>
<evidence type="ECO:0000256" key="8">
    <source>
        <dbReference type="ARBA" id="ARBA00022842"/>
    </source>
</evidence>
<dbReference type="InterPro" id="IPR018332">
    <property type="entry name" value="Antenna_alpha"/>
</dbReference>
<reference evidence="16 17" key="1">
    <citation type="submission" date="2018-08" db="EMBL/GenBank/DDBJ databases">
        <title>Complete genome sequencing of Blastochloris tepida GI.</title>
        <authorList>
            <person name="Tsukatani Y."/>
            <person name="Mori H."/>
        </authorList>
    </citation>
    <scope>NUCLEOTIDE SEQUENCE [LARGE SCALE GENOMIC DNA]</scope>
    <source>
        <strain evidence="16 17">GI</strain>
    </source>
</reference>
<feature type="domain" description="Antenna complex alpha/beta subunit" evidence="15">
    <location>
        <begin position="11"/>
        <end position="50"/>
    </location>
</feature>
<gene>
    <name evidence="16" type="ORF">BLTE_02390</name>
</gene>
<protein>
    <recommendedName>
        <fullName evidence="15">Antenna complex alpha/beta subunit domain-containing protein</fullName>
    </recommendedName>
</protein>
<evidence type="ECO:0000256" key="14">
    <source>
        <dbReference type="SAM" id="Phobius"/>
    </source>
</evidence>
<dbReference type="KEGG" id="blag:BLTE_02390"/>
<keyword evidence="18" id="KW-0002">3D-structure</keyword>
<keyword evidence="8" id="KW-0460">Magnesium</keyword>
<dbReference type="SMR" id="A0A348FW71"/>
<dbReference type="AlphaFoldDB" id="A0A348FW71"/>
<keyword evidence="13" id="KW-0437">Light-harvesting polypeptide</keyword>
<dbReference type="GO" id="GO:0046872">
    <property type="term" value="F:metal ion binding"/>
    <property type="evidence" value="ECO:0007669"/>
    <property type="project" value="UniProtKB-KW"/>
</dbReference>
<reference evidence="18" key="2">
    <citation type="journal article" date="2025" name="Biochemistry">
        <title>The Thermal-Stable LH1-RC Complex of a Hot Spring Purple Bacterium Powers Photosynthesis with Extremely Low-Energy Near-Infrared Light.</title>
        <authorList>
            <person name="Kimura Y."/>
            <person name="Kanno R."/>
            <person name="Mori K."/>
            <person name="Matsuda Y."/>
            <person name="Seto R."/>
            <person name="Takenaka S."/>
            <person name="Mino H."/>
            <person name="Ohkubo T."/>
            <person name="Honda M."/>
            <person name="Sasaki Y.C."/>
            <person name="Kishikawa J.I."/>
            <person name="Mitsuoka K."/>
            <person name="Mio K."/>
            <person name="Hall M."/>
            <person name="Purba E.R."/>
            <person name="Mochizuki T."/>
            <person name="Mizoguchi A."/>
            <person name="Humbel B.M."/>
            <person name="Madigan M.T."/>
            <person name="Wang-Otomo Z.Y."/>
            <person name="Tani K."/>
        </authorList>
    </citation>
    <scope>STRUCTURE BY ELECTRON MICROSCOPY (2.20 ANGSTROMS) IN COMPLEX WITH MG(2+)</scope>
</reference>
<comment type="subcellular location">
    <subcellularLocation>
        <location evidence="2">Cell inner membrane</location>
        <topology evidence="2">Single-pass type II membrane protein</topology>
    </subcellularLocation>
</comment>
<evidence type="ECO:0000256" key="1">
    <source>
        <dbReference type="ARBA" id="ARBA00002455"/>
    </source>
</evidence>
<evidence type="ECO:0000256" key="13">
    <source>
        <dbReference type="ARBA" id="ARBA00023243"/>
    </source>
</evidence>
<evidence type="ECO:0000256" key="12">
    <source>
        <dbReference type="ARBA" id="ARBA00023136"/>
    </source>
</evidence>
<dbReference type="GO" id="GO:0042314">
    <property type="term" value="F:bacteriochlorophyll binding"/>
    <property type="evidence" value="ECO:0007669"/>
    <property type="project" value="UniProtKB-KW"/>
</dbReference>
<feature type="transmembrane region" description="Helical" evidence="14">
    <location>
        <begin position="21"/>
        <end position="41"/>
    </location>
</feature>
<organism evidence="16 17">
    <name type="scientific">Blastochloris tepida</name>
    <dbReference type="NCBI Taxonomy" id="2233851"/>
    <lineage>
        <taxon>Bacteria</taxon>
        <taxon>Pseudomonadati</taxon>
        <taxon>Pseudomonadota</taxon>
        <taxon>Alphaproteobacteria</taxon>
        <taxon>Hyphomicrobiales</taxon>
        <taxon>Blastochloridaceae</taxon>
        <taxon>Blastochloris</taxon>
    </lineage>
</organism>
<dbReference type="OrthoDB" id="8564165at2"/>
<dbReference type="GO" id="GO:0005886">
    <property type="term" value="C:plasma membrane"/>
    <property type="evidence" value="ECO:0007669"/>
    <property type="project" value="UniProtKB-SubCell"/>
</dbReference>
<dbReference type="PROSITE" id="PS00968">
    <property type="entry name" value="ANTENNA_COMP_ALPHA"/>
    <property type="match status" value="1"/>
</dbReference>
<evidence type="ECO:0000256" key="10">
    <source>
        <dbReference type="ARBA" id="ARBA00022989"/>
    </source>
</evidence>
<keyword evidence="4" id="KW-0148">Chlorophyll</keyword>
<keyword evidence="12 14" id="KW-0472">Membrane</keyword>
<evidence type="ECO:0000256" key="6">
    <source>
        <dbReference type="ARBA" id="ARBA00022692"/>
    </source>
</evidence>
<keyword evidence="6 14" id="KW-0812">Transmembrane</keyword>
<evidence type="ECO:0000256" key="11">
    <source>
        <dbReference type="ARBA" id="ARBA00022991"/>
    </source>
</evidence>
<dbReference type="InterPro" id="IPR000066">
    <property type="entry name" value="Antenna_a/b"/>
</dbReference>
<accession>A0A348FW71</accession>